<sequence length="54" mass="5901">MPVYANFGALAGVSPSSQESQTGVTNPYMPNPFFVQSRTGYMNHPPVYYSQNLG</sequence>
<accession>B8A3R8</accession>
<reference evidence="1" key="1">
    <citation type="journal article" date="2009" name="PLoS Genet.">
        <title>Sequencing, mapping, and analysis of 27,455 maize full-length cDNAs.</title>
        <authorList>
            <person name="Soderlund C."/>
            <person name="Descour A."/>
            <person name="Kudrna D."/>
            <person name="Bomhoff M."/>
            <person name="Boyd L."/>
            <person name="Currie J."/>
            <person name="Angelova A."/>
            <person name="Collura K."/>
            <person name="Wissotski M."/>
            <person name="Ashley E."/>
            <person name="Morrow D."/>
            <person name="Fernandes J."/>
            <person name="Walbot V."/>
            <person name="Yu Y."/>
        </authorList>
    </citation>
    <scope>NUCLEOTIDE SEQUENCE</scope>
    <source>
        <strain evidence="1">B73</strain>
    </source>
</reference>
<dbReference type="EMBL" id="BT056210">
    <property type="protein sequence ID" value="ACL54817.1"/>
    <property type="molecule type" value="mRNA"/>
</dbReference>
<evidence type="ECO:0000313" key="1">
    <source>
        <dbReference type="EMBL" id="ACL54817.1"/>
    </source>
</evidence>
<organism evidence="1">
    <name type="scientific">Zea mays</name>
    <name type="common">Maize</name>
    <dbReference type="NCBI Taxonomy" id="4577"/>
    <lineage>
        <taxon>Eukaryota</taxon>
        <taxon>Viridiplantae</taxon>
        <taxon>Streptophyta</taxon>
        <taxon>Embryophyta</taxon>
        <taxon>Tracheophyta</taxon>
        <taxon>Spermatophyta</taxon>
        <taxon>Magnoliopsida</taxon>
        <taxon>Liliopsida</taxon>
        <taxon>Poales</taxon>
        <taxon>Poaceae</taxon>
        <taxon>PACMAD clade</taxon>
        <taxon>Panicoideae</taxon>
        <taxon>Andropogonodae</taxon>
        <taxon>Andropogoneae</taxon>
        <taxon>Tripsacinae</taxon>
        <taxon>Zea</taxon>
    </lineage>
</organism>
<dbReference type="ExpressionAtlas" id="B8A3R8">
    <property type="expression patterns" value="baseline and differential"/>
</dbReference>
<proteinExistence type="evidence at transcript level"/>
<protein>
    <submittedName>
        <fullName evidence="1">Uncharacterized protein</fullName>
    </submittedName>
</protein>
<dbReference type="AlphaFoldDB" id="B8A3R8"/>
<name>B8A3R8_MAIZE</name>